<evidence type="ECO:0000313" key="11">
    <source>
        <dbReference type="Proteomes" id="UP000617426"/>
    </source>
</evidence>
<dbReference type="PANTHER" id="PTHR38594">
    <property type="entry name" value="PEP-DEPENDENT DIHYDROXYACETONE KINASE, PHOSPHORYL DONOR SUBUNIT DHAM"/>
    <property type="match status" value="1"/>
</dbReference>
<protein>
    <recommendedName>
        <fullName evidence="5">Phosphocarrier protein HPr</fullName>
        <ecNumber evidence="4">2.7.1.121</ecNumber>
    </recommendedName>
</protein>
<dbReference type="GO" id="GO:0009401">
    <property type="term" value="P:phosphoenolpyruvate-dependent sugar phosphotransferase system"/>
    <property type="evidence" value="ECO:0007669"/>
    <property type="project" value="InterPro"/>
</dbReference>
<dbReference type="NCBIfam" id="TIGR02364">
    <property type="entry name" value="dha_pts"/>
    <property type="match status" value="1"/>
</dbReference>
<comment type="function">
    <text evidence="3">General (non sugar-specific) component of the phosphoenolpyruvate-dependent sugar phosphotransferase system (sugar PTS). This major carbohydrate active-transport system catalyzes the phosphorylation of incoming sugar substrates concomitantly with their translocation across the cell membrane. The phosphoryl group from phosphoenolpyruvate (PEP) is transferred to the phosphoryl carrier protein HPr by enzyme I. Phospho-HPr then transfers it to the PTS EIIA domain.</text>
</comment>
<dbReference type="InterPro" id="IPR000032">
    <property type="entry name" value="HPr-like"/>
</dbReference>
<proteinExistence type="predicted"/>
<sequence length="234" mass="23513">MPRVAFVIASHSERLAQGVVELAAQMAPEVHFGAAGGTDEGGIGTSYEKIEAAVEAALEVVGADEGNGVVILTDLGSATMTVESVLDFADDPEHLVFVDAPLVEGAIAAAVRAQLGDPLAQVVAAARSAFASAPEDMPVPCPVAAPLAEGGGECLSARALVADPVGLHARPAALLARLAGAFDAEVTINDADAGSVLELMALGVKQGETVELKACGPDAREALDALVEAIETAE</sequence>
<dbReference type="InterPro" id="IPR035895">
    <property type="entry name" value="HPr-like_sf"/>
</dbReference>
<dbReference type="Pfam" id="PF03610">
    <property type="entry name" value="EIIA-man"/>
    <property type="match status" value="1"/>
</dbReference>
<dbReference type="InterPro" id="IPR004701">
    <property type="entry name" value="PTS_EIIA_man-typ"/>
</dbReference>
<evidence type="ECO:0000256" key="3">
    <source>
        <dbReference type="ARBA" id="ARBA00003681"/>
    </source>
</evidence>
<dbReference type="PROSITE" id="PS51350">
    <property type="entry name" value="PTS_HPR_DOM"/>
    <property type="match status" value="1"/>
</dbReference>
<evidence type="ECO:0000256" key="5">
    <source>
        <dbReference type="ARBA" id="ARBA00020422"/>
    </source>
</evidence>
<evidence type="ECO:0000256" key="1">
    <source>
        <dbReference type="ARBA" id="ARBA00001113"/>
    </source>
</evidence>
<name>A0A923E289_9ACTO</name>
<dbReference type="InterPro" id="IPR039643">
    <property type="entry name" value="DhaM"/>
</dbReference>
<dbReference type="PROSITE" id="PS51096">
    <property type="entry name" value="PTS_EIIA_TYPE_4"/>
    <property type="match status" value="1"/>
</dbReference>
<dbReference type="Proteomes" id="UP000617426">
    <property type="component" value="Unassembled WGS sequence"/>
</dbReference>
<evidence type="ECO:0000256" key="7">
    <source>
        <dbReference type="ARBA" id="ARBA00046577"/>
    </source>
</evidence>
<organism evidence="10 11">
    <name type="scientific">Schaalia hyovaginalis</name>
    <dbReference type="NCBI Taxonomy" id="29316"/>
    <lineage>
        <taxon>Bacteria</taxon>
        <taxon>Bacillati</taxon>
        <taxon>Actinomycetota</taxon>
        <taxon>Actinomycetes</taxon>
        <taxon>Actinomycetales</taxon>
        <taxon>Actinomycetaceae</taxon>
        <taxon>Schaalia</taxon>
    </lineage>
</organism>
<dbReference type="PRINTS" id="PR00107">
    <property type="entry name" value="PHOSPHOCPHPR"/>
</dbReference>
<dbReference type="SUPFAM" id="SSF55594">
    <property type="entry name" value="HPr-like"/>
    <property type="match status" value="1"/>
</dbReference>
<dbReference type="InterPro" id="IPR001020">
    <property type="entry name" value="PTS_HPr_His_P_site"/>
</dbReference>
<dbReference type="EMBL" id="JACHMK010000001">
    <property type="protein sequence ID" value="MBB6334539.1"/>
    <property type="molecule type" value="Genomic_DNA"/>
</dbReference>
<dbReference type="CDD" id="cd00367">
    <property type="entry name" value="PTS-HPr_like"/>
    <property type="match status" value="1"/>
</dbReference>
<dbReference type="GO" id="GO:0019563">
    <property type="term" value="P:glycerol catabolic process"/>
    <property type="evidence" value="ECO:0007669"/>
    <property type="project" value="InterPro"/>
</dbReference>
<evidence type="ECO:0000313" key="10">
    <source>
        <dbReference type="EMBL" id="MBB6334539.1"/>
    </source>
</evidence>
<evidence type="ECO:0000256" key="6">
    <source>
        <dbReference type="ARBA" id="ARBA00022679"/>
    </source>
</evidence>
<dbReference type="InterPro" id="IPR036662">
    <property type="entry name" value="PTS_EIIA_man-typ_sf"/>
</dbReference>
<evidence type="ECO:0000256" key="4">
    <source>
        <dbReference type="ARBA" id="ARBA00012095"/>
    </source>
</evidence>
<dbReference type="GO" id="GO:0016020">
    <property type="term" value="C:membrane"/>
    <property type="evidence" value="ECO:0007669"/>
    <property type="project" value="InterPro"/>
</dbReference>
<feature type="domain" description="HPr" evidence="9">
    <location>
        <begin position="154"/>
        <end position="234"/>
    </location>
</feature>
<dbReference type="Gene3D" id="3.30.1340.10">
    <property type="entry name" value="HPr-like"/>
    <property type="match status" value="1"/>
</dbReference>
<keyword evidence="11" id="KW-1185">Reference proteome</keyword>
<comment type="function">
    <text evidence="2">Component of the dihydroxyacetone kinase complex, which is responsible for the phosphoenolpyruvate (PEP)-dependent phosphorylation of dihydroxyacetone. DhaM serves as the phosphoryl donor. Is phosphorylated by phosphoenolpyruvate in an EI- and HPr-dependent reaction, and a phosphorelay system on histidine residues finally leads to phosphoryl transfer to DhaL and dihydroxyacetone.</text>
</comment>
<evidence type="ECO:0000259" key="8">
    <source>
        <dbReference type="PROSITE" id="PS51096"/>
    </source>
</evidence>
<dbReference type="GO" id="GO:0047324">
    <property type="term" value="F:phosphoenolpyruvate-glycerone phosphotransferase activity"/>
    <property type="evidence" value="ECO:0007669"/>
    <property type="project" value="UniProtKB-EC"/>
</dbReference>
<gene>
    <name evidence="10" type="ORF">HD592_001104</name>
</gene>
<comment type="catalytic activity">
    <reaction evidence="1">
        <text>dihydroxyacetone + phosphoenolpyruvate = dihydroxyacetone phosphate + pyruvate</text>
        <dbReference type="Rhea" id="RHEA:18381"/>
        <dbReference type="ChEBI" id="CHEBI:15361"/>
        <dbReference type="ChEBI" id="CHEBI:16016"/>
        <dbReference type="ChEBI" id="CHEBI:57642"/>
        <dbReference type="ChEBI" id="CHEBI:58702"/>
        <dbReference type="EC" id="2.7.1.121"/>
    </reaction>
</comment>
<dbReference type="NCBIfam" id="TIGR01003">
    <property type="entry name" value="PTS_HPr_family"/>
    <property type="match status" value="1"/>
</dbReference>
<evidence type="ECO:0000259" key="9">
    <source>
        <dbReference type="PROSITE" id="PS51350"/>
    </source>
</evidence>
<dbReference type="InterPro" id="IPR012844">
    <property type="entry name" value="DhaM_N"/>
</dbReference>
<comment type="caution">
    <text evidence="10">The sequence shown here is derived from an EMBL/GenBank/DDBJ whole genome shotgun (WGS) entry which is preliminary data.</text>
</comment>
<accession>A0A923E289</accession>
<dbReference type="Gene3D" id="3.40.50.510">
    <property type="entry name" value="Phosphotransferase system, mannose-type IIA component"/>
    <property type="match status" value="1"/>
</dbReference>
<reference evidence="10" key="1">
    <citation type="submission" date="2020-08" db="EMBL/GenBank/DDBJ databases">
        <title>Sequencing the genomes of 1000 actinobacteria strains.</title>
        <authorList>
            <person name="Klenk H.-P."/>
        </authorList>
    </citation>
    <scope>NUCLEOTIDE SEQUENCE</scope>
    <source>
        <strain evidence="10">DSM 10695</strain>
    </source>
</reference>
<dbReference type="EC" id="2.7.1.121" evidence="4"/>
<evidence type="ECO:0000256" key="2">
    <source>
        <dbReference type="ARBA" id="ARBA00002788"/>
    </source>
</evidence>
<comment type="subunit">
    <text evidence="7">Homodimer. The dihydroxyacetone kinase complex is composed of a homodimer of DhaM, a homodimer of DhaK and the subunit DhaL.</text>
</comment>
<keyword evidence="6" id="KW-0808">Transferase</keyword>
<dbReference type="PANTHER" id="PTHR38594:SF1">
    <property type="entry name" value="PEP-DEPENDENT DIHYDROXYACETONE KINASE, PHOSPHORYL DONOR SUBUNIT DHAM"/>
    <property type="match status" value="1"/>
</dbReference>
<dbReference type="PROSITE" id="PS00369">
    <property type="entry name" value="PTS_HPR_HIS"/>
    <property type="match status" value="1"/>
</dbReference>
<feature type="domain" description="PTS EIIA type-4" evidence="8">
    <location>
        <begin position="3"/>
        <end position="137"/>
    </location>
</feature>
<dbReference type="AlphaFoldDB" id="A0A923E289"/>
<dbReference type="Pfam" id="PF00381">
    <property type="entry name" value="PTS-HPr"/>
    <property type="match status" value="1"/>
</dbReference>
<dbReference type="SUPFAM" id="SSF53062">
    <property type="entry name" value="PTS system fructose IIA component-like"/>
    <property type="match status" value="1"/>
</dbReference>